<sequence>MSFAQEHAALGATFDIRNPKPYSPAIEITE</sequence>
<proteinExistence type="predicted"/>
<protein>
    <submittedName>
        <fullName evidence="1">Uncharacterized protein</fullName>
    </submittedName>
</protein>
<evidence type="ECO:0000313" key="1">
    <source>
        <dbReference type="EMBL" id="NRT87171.1"/>
    </source>
</evidence>
<dbReference type="Proteomes" id="UP001193748">
    <property type="component" value="Unassembled WGS sequence"/>
</dbReference>
<organism evidence="1 2">
    <name type="scientific">Clostridium beijerinckii</name>
    <name type="common">Clostridium MP</name>
    <dbReference type="NCBI Taxonomy" id="1520"/>
    <lineage>
        <taxon>Bacteria</taxon>
        <taxon>Bacillati</taxon>
        <taxon>Bacillota</taxon>
        <taxon>Clostridia</taxon>
        <taxon>Eubacteriales</taxon>
        <taxon>Clostridiaceae</taxon>
        <taxon>Clostridium</taxon>
    </lineage>
</organism>
<evidence type="ECO:0000313" key="2">
    <source>
        <dbReference type="Proteomes" id="UP001193748"/>
    </source>
</evidence>
<name>A0AAX0AWA9_CLOBE</name>
<comment type="caution">
    <text evidence="1">The sequence shown here is derived from an EMBL/GenBank/DDBJ whole genome shotgun (WGS) entry which is preliminary data.</text>
</comment>
<accession>A0AAX0AWA9</accession>
<dbReference type="EMBL" id="JABSWW010000001">
    <property type="protein sequence ID" value="NRT87171.1"/>
    <property type="molecule type" value="Genomic_DNA"/>
</dbReference>
<reference evidence="1" key="1">
    <citation type="submission" date="2020-05" db="EMBL/GenBank/DDBJ databases">
        <authorList>
            <person name="Brown S."/>
            <person name="Huntemann M."/>
            <person name="Clum A."/>
            <person name="Spunde A."/>
            <person name="Palaniappan K."/>
            <person name="Ritter S."/>
            <person name="Mikhailova N."/>
            <person name="Chen I.-M."/>
            <person name="Stamatis D."/>
            <person name="Reddy T."/>
            <person name="O'Malley R."/>
            <person name="Daum C."/>
            <person name="Shapiro N."/>
            <person name="Ivanova N."/>
            <person name="Kyrpides N."/>
            <person name="Woyke T."/>
        </authorList>
    </citation>
    <scope>NUCLEOTIDE SEQUENCE</scope>
    <source>
        <strain evidence="1">DJ080</strain>
    </source>
</reference>
<reference evidence="1" key="2">
    <citation type="journal article" date="2022" name="Nat. Biotechnol.">
        <title>Carbon-negative production of acetone and isopropanol by gas fermentation at industrial pilot scale.</title>
        <authorList>
            <person name="Liew F.E."/>
            <person name="Nogle R."/>
            <person name="Abdalla T."/>
            <person name="Rasor B.J."/>
            <person name="Canter C."/>
            <person name="Jensen R.O."/>
            <person name="Wang L."/>
            <person name="Strutz J."/>
            <person name="Chirania P."/>
            <person name="De Tissera S."/>
            <person name="Mueller A.P."/>
            <person name="Ruan Z."/>
            <person name="Gao A."/>
            <person name="Tran L."/>
            <person name="Engle N.L."/>
            <person name="Bromley J.C."/>
            <person name="Daniell J."/>
            <person name="Conrado R."/>
            <person name="Tschaplinski T.J."/>
            <person name="Giannone R.J."/>
            <person name="Hettich R.L."/>
            <person name="Karim A.S."/>
            <person name="Simpson S.D."/>
            <person name="Brown S.D."/>
            <person name="Leang C."/>
            <person name="Jewett M.C."/>
            <person name="Kopke M."/>
        </authorList>
    </citation>
    <scope>NUCLEOTIDE SEQUENCE</scope>
    <source>
        <strain evidence="1">DJ080</strain>
    </source>
</reference>
<dbReference type="AlphaFoldDB" id="A0AAX0AWA9"/>
<gene>
    <name evidence="1" type="ORF">B0H41_000850</name>
</gene>